<keyword evidence="2" id="KW-1185">Reference proteome</keyword>
<proteinExistence type="predicted"/>
<gene>
    <name evidence="1" type="ORF">SCALIN_C31_0023</name>
</gene>
<dbReference type="Proteomes" id="UP000218542">
    <property type="component" value="Unassembled WGS sequence"/>
</dbReference>
<accession>A0A286U2L9</accession>
<name>A0A286U2L9_9BACT</name>
<dbReference type="AlphaFoldDB" id="A0A286U2L9"/>
<dbReference type="EMBL" id="BAOS01000031">
    <property type="protein sequence ID" value="GAX62388.1"/>
    <property type="molecule type" value="Genomic_DNA"/>
</dbReference>
<comment type="caution">
    <text evidence="1">The sequence shown here is derived from an EMBL/GenBank/DDBJ whole genome shotgun (WGS) entry which is preliminary data.</text>
</comment>
<organism evidence="1 2">
    <name type="scientific">Candidatus Scalindua japonica</name>
    <dbReference type="NCBI Taxonomy" id="1284222"/>
    <lineage>
        <taxon>Bacteria</taxon>
        <taxon>Pseudomonadati</taxon>
        <taxon>Planctomycetota</taxon>
        <taxon>Candidatus Brocadiia</taxon>
        <taxon>Candidatus Brocadiales</taxon>
        <taxon>Candidatus Scalinduaceae</taxon>
        <taxon>Candidatus Scalindua</taxon>
    </lineage>
</organism>
<evidence type="ECO:0000313" key="2">
    <source>
        <dbReference type="Proteomes" id="UP000218542"/>
    </source>
</evidence>
<sequence>MEDIREWLEFLNVITCIAPDKITSIIHLAYPLTKHQVVQIDITDNRATVISVESASCLRNGYSLKSMDRFMSKPYRRSFEFVPRFKFREELNSFLPPGNSNDSFHTILMETH</sequence>
<reference evidence="2" key="1">
    <citation type="journal article" date="2017" name="Environ. Microbiol. Rep.">
        <title>Genetic Diversity of Marine Anaerobic Ammonium-Oxidizing Bacteria as Revealed by Genomic and Proteomic Analyses of 'Candidatus Scalindua japonica'.</title>
        <authorList>
            <person name="Oshiki M."/>
            <person name="Mizuto K."/>
            <person name="Kimura Z."/>
            <person name="Kindaichi T."/>
            <person name="Satoh H."/>
            <person name="Okabe S."/>
        </authorList>
    </citation>
    <scope>NUCLEOTIDE SEQUENCE [LARGE SCALE GENOMIC DNA]</scope>
    <source>
        <strain evidence="2">husup-a2</strain>
    </source>
</reference>
<evidence type="ECO:0000313" key="1">
    <source>
        <dbReference type="EMBL" id="GAX62388.1"/>
    </source>
</evidence>
<protein>
    <submittedName>
        <fullName evidence="1">Uncharacterized protein</fullName>
    </submittedName>
</protein>
<dbReference type="RefSeq" id="WP_096895782.1">
    <property type="nucleotide sequence ID" value="NZ_BAOS01000031.1"/>
</dbReference>